<evidence type="ECO:0000313" key="2">
    <source>
        <dbReference type="EMBL" id="QHS82172.1"/>
    </source>
</evidence>
<reference evidence="2" key="1">
    <citation type="journal article" date="2020" name="Nature">
        <title>Giant virus diversity and host interactions through global metagenomics.</title>
        <authorList>
            <person name="Schulz F."/>
            <person name="Roux S."/>
            <person name="Paez-Espino D."/>
            <person name="Jungbluth S."/>
            <person name="Walsh D.A."/>
            <person name="Denef V.J."/>
            <person name="McMahon K.D."/>
            <person name="Konstantinidis K.T."/>
            <person name="Eloe-Fadrosh E.A."/>
            <person name="Kyrpides N.C."/>
            <person name="Woyke T."/>
        </authorList>
    </citation>
    <scope>NUCLEOTIDE SEQUENCE</scope>
    <source>
        <strain evidence="2">GVMAG-S-1101165-79</strain>
    </source>
</reference>
<name>A0A6C0AR13_9ZZZZ</name>
<organism evidence="2">
    <name type="scientific">viral metagenome</name>
    <dbReference type="NCBI Taxonomy" id="1070528"/>
    <lineage>
        <taxon>unclassified sequences</taxon>
        <taxon>metagenomes</taxon>
        <taxon>organismal metagenomes</taxon>
    </lineage>
</organism>
<keyword evidence="1" id="KW-1133">Transmembrane helix</keyword>
<accession>A0A6C0AR13</accession>
<feature type="transmembrane region" description="Helical" evidence="1">
    <location>
        <begin position="28"/>
        <end position="45"/>
    </location>
</feature>
<keyword evidence="1" id="KW-0812">Transmembrane</keyword>
<feature type="transmembrane region" description="Helical" evidence="1">
    <location>
        <begin position="51"/>
        <end position="68"/>
    </location>
</feature>
<evidence type="ECO:0000256" key="1">
    <source>
        <dbReference type="SAM" id="Phobius"/>
    </source>
</evidence>
<feature type="transmembrane region" description="Helical" evidence="1">
    <location>
        <begin position="114"/>
        <end position="133"/>
    </location>
</feature>
<feature type="transmembrane region" description="Helical" evidence="1">
    <location>
        <begin position="75"/>
        <end position="94"/>
    </location>
</feature>
<sequence length="139" mass="16107">MRTKIKYDCAENILDNTVQDIQKNKIKLFLYNLADQVYIFIGFSFGCGIKFIRVFINITGIYLIWIFLHYIASHLYVRMCVPSTVIGFLLSPFMTATPHCQGLRWIVFNAANMINNMWIILGSWIMSNILVVTRDTTTP</sequence>
<keyword evidence="1" id="KW-0472">Membrane</keyword>
<dbReference type="AlphaFoldDB" id="A0A6C0AR13"/>
<proteinExistence type="predicted"/>
<dbReference type="EMBL" id="MN740763">
    <property type="protein sequence ID" value="QHS82172.1"/>
    <property type="molecule type" value="Genomic_DNA"/>
</dbReference>
<protein>
    <submittedName>
        <fullName evidence="2">Uncharacterized protein</fullName>
    </submittedName>
</protein>